<dbReference type="Pfam" id="PF07727">
    <property type="entry name" value="RVT_2"/>
    <property type="match status" value="1"/>
</dbReference>
<feature type="domain" description="Reverse transcriptase Ty1/copia-type" evidence="2">
    <location>
        <begin position="263"/>
        <end position="341"/>
    </location>
</feature>
<gene>
    <name evidence="4" type="ORF">Tci_035311</name>
</gene>
<evidence type="ECO:0000259" key="3">
    <source>
        <dbReference type="Pfam" id="PF25597"/>
    </source>
</evidence>
<dbReference type="EMBL" id="BKCJ010004828">
    <property type="protein sequence ID" value="GEU63333.1"/>
    <property type="molecule type" value="Genomic_DNA"/>
</dbReference>
<dbReference type="PANTHER" id="PTHR11439">
    <property type="entry name" value="GAG-POL-RELATED RETROTRANSPOSON"/>
    <property type="match status" value="1"/>
</dbReference>
<evidence type="ECO:0000313" key="4">
    <source>
        <dbReference type="EMBL" id="GEU63333.1"/>
    </source>
</evidence>
<evidence type="ECO:0000256" key="1">
    <source>
        <dbReference type="SAM" id="MobiDB-lite"/>
    </source>
</evidence>
<feature type="region of interest" description="Disordered" evidence="1">
    <location>
        <begin position="34"/>
        <end position="79"/>
    </location>
</feature>
<accession>A0A6L2LNG8</accession>
<dbReference type="AlphaFoldDB" id="A0A6L2LNG8"/>
<comment type="caution">
    <text evidence="4">The sequence shown here is derived from an EMBL/GenBank/DDBJ whole genome shotgun (WGS) entry which is preliminary data.</text>
</comment>
<reference evidence="4" key="1">
    <citation type="journal article" date="2019" name="Sci. Rep.">
        <title>Draft genome of Tanacetum cinerariifolium, the natural source of mosquito coil.</title>
        <authorList>
            <person name="Yamashiro T."/>
            <person name="Shiraishi A."/>
            <person name="Satake H."/>
            <person name="Nakayama K."/>
        </authorList>
    </citation>
    <scope>NUCLEOTIDE SEQUENCE</scope>
</reference>
<organism evidence="4">
    <name type="scientific">Tanacetum cinerariifolium</name>
    <name type="common">Dalmatian daisy</name>
    <name type="synonym">Chrysanthemum cinerariifolium</name>
    <dbReference type="NCBI Taxonomy" id="118510"/>
    <lineage>
        <taxon>Eukaryota</taxon>
        <taxon>Viridiplantae</taxon>
        <taxon>Streptophyta</taxon>
        <taxon>Embryophyta</taxon>
        <taxon>Tracheophyta</taxon>
        <taxon>Spermatophyta</taxon>
        <taxon>Magnoliopsida</taxon>
        <taxon>eudicotyledons</taxon>
        <taxon>Gunneridae</taxon>
        <taxon>Pentapetalae</taxon>
        <taxon>asterids</taxon>
        <taxon>campanulids</taxon>
        <taxon>Asterales</taxon>
        <taxon>Asteraceae</taxon>
        <taxon>Asteroideae</taxon>
        <taxon>Anthemideae</taxon>
        <taxon>Anthemidinae</taxon>
        <taxon>Tanacetum</taxon>
    </lineage>
</organism>
<proteinExistence type="predicted"/>
<protein>
    <submittedName>
        <fullName evidence="4">Uncharacterized protein</fullName>
    </submittedName>
</protein>
<feature type="domain" description="Retroviral polymerase SH3-like" evidence="3">
    <location>
        <begin position="169"/>
        <end position="223"/>
    </location>
</feature>
<dbReference type="Pfam" id="PF25597">
    <property type="entry name" value="SH3_retrovirus"/>
    <property type="match status" value="1"/>
</dbReference>
<dbReference type="PANTHER" id="PTHR11439:SF496">
    <property type="entry name" value="RNA-DIRECTED DNA POLYMERASE"/>
    <property type="match status" value="1"/>
</dbReference>
<sequence>MHNIGKMLAELHAMQKLHEKGIPKKVETSVVLAIREGKIQKDKKKKPQGEKGKAKGNNKLSYAPKTKTPPLPKRDNPTKDSICHHYKKVGHWRRNCLSYHAELKKKKNARVAGTSGIFTIELYAFPNKTWVYDTAHILNMVPTKKVDRTPYEIWHGKAPKFPYLRFWGCEALVKRDMPNKLDSRSIKCIFVGYLKETMTYYFYYPLKNKIFVSQNAEFFENSFMEYELGDFDEPPIYKATLIDPESDKWLKAMNTKIQSMKDNQVWYLVDLPSNGRTAGCKWLLKKNTDMDGNVHNFKAHLVAKGFTQTYGVDYGETFSPVAYIRAIRILLAIVVFYDYKICAYLEKILKKFRMENSKKGYTSMIENPDYRKSQGAKTPTEQNPGEIHWTAVKTILKYLRNTKDMVLVYGAKPREELKKSDKQSTTTMSFTEAEYIAATKVSMEAVWMRKFIDGLGGVMPSNKRHMEMLRDNVLALAIANDPKILKGVRHF</sequence>
<evidence type="ECO:0000259" key="2">
    <source>
        <dbReference type="Pfam" id="PF07727"/>
    </source>
</evidence>
<dbReference type="InterPro" id="IPR057670">
    <property type="entry name" value="SH3_retrovirus"/>
</dbReference>
<dbReference type="InterPro" id="IPR013103">
    <property type="entry name" value="RVT_2"/>
</dbReference>
<name>A0A6L2LNG8_TANCI</name>